<dbReference type="SUPFAM" id="SSF53474">
    <property type="entry name" value="alpha/beta-Hydrolases"/>
    <property type="match status" value="1"/>
</dbReference>
<dbReference type="EMBL" id="JBHULC010000021">
    <property type="protein sequence ID" value="MFD2522544.1"/>
    <property type="molecule type" value="Genomic_DNA"/>
</dbReference>
<evidence type="ECO:0000313" key="2">
    <source>
        <dbReference type="EMBL" id="MFD2522544.1"/>
    </source>
</evidence>
<dbReference type="GO" id="GO:0016787">
    <property type="term" value="F:hydrolase activity"/>
    <property type="evidence" value="ECO:0007669"/>
    <property type="project" value="UniProtKB-KW"/>
</dbReference>
<evidence type="ECO:0000256" key="1">
    <source>
        <dbReference type="SAM" id="Phobius"/>
    </source>
</evidence>
<dbReference type="InterPro" id="IPR050583">
    <property type="entry name" value="Mycobacterial_A85_antigen"/>
</dbReference>
<dbReference type="InterPro" id="IPR029058">
    <property type="entry name" value="AB_hydrolase_fold"/>
</dbReference>
<evidence type="ECO:0000313" key="3">
    <source>
        <dbReference type="Proteomes" id="UP001597510"/>
    </source>
</evidence>
<dbReference type="PANTHER" id="PTHR48098">
    <property type="entry name" value="ENTEROCHELIN ESTERASE-RELATED"/>
    <property type="match status" value="1"/>
</dbReference>
<dbReference type="Gene3D" id="3.40.50.1820">
    <property type="entry name" value="alpha/beta hydrolase"/>
    <property type="match status" value="1"/>
</dbReference>
<dbReference type="InterPro" id="IPR000801">
    <property type="entry name" value="Esterase-like"/>
</dbReference>
<proteinExistence type="predicted"/>
<organism evidence="2 3">
    <name type="scientific">Emticicia soli</name>
    <dbReference type="NCBI Taxonomy" id="2027878"/>
    <lineage>
        <taxon>Bacteria</taxon>
        <taxon>Pseudomonadati</taxon>
        <taxon>Bacteroidota</taxon>
        <taxon>Cytophagia</taxon>
        <taxon>Cytophagales</taxon>
        <taxon>Leadbetterellaceae</taxon>
        <taxon>Emticicia</taxon>
    </lineage>
</organism>
<feature type="transmembrane region" description="Helical" evidence="1">
    <location>
        <begin position="35"/>
        <end position="55"/>
    </location>
</feature>
<keyword evidence="1" id="KW-0812">Transmembrane</keyword>
<gene>
    <name evidence="2" type="ORF">ACFSR2_16720</name>
</gene>
<keyword evidence="2" id="KW-0378">Hydrolase</keyword>
<protein>
    <submittedName>
        <fullName evidence="2">Alpha/beta hydrolase</fullName>
    </submittedName>
</protein>
<dbReference type="Proteomes" id="UP001597510">
    <property type="component" value="Unassembled WGS sequence"/>
</dbReference>
<keyword evidence="1" id="KW-1133">Transmembrane helix</keyword>
<comment type="caution">
    <text evidence="2">The sequence shown here is derived from an EMBL/GenBank/DDBJ whole genome shotgun (WGS) entry which is preliminary data.</text>
</comment>
<sequence>MSKFFTIEISDPTYEHDKLRWITVKSKALKKRADVSIFVPAGIIKGIVILLHGVYGSHWAWSLKGGVHKTTQQLINEGKIEPMLLIMPSDGLFGDGSAYLPHHTENYEDWIVSDLRNLIYEIQPDLNPDLPLFITGLSMGGYGAMRLGAKYPQVFKTFSGLSSITEFGQLKQFLENEDDALLKANVLAEESTLQWMLANKSLLPLFRFDCGKEDILIEANRQLHEELQANDIPHIYEEYEGAHDWPYWQAHIVDTLLFFNEYLVNKRLSDWILNLH</sequence>
<keyword evidence="3" id="KW-1185">Reference proteome</keyword>
<dbReference type="RefSeq" id="WP_340237505.1">
    <property type="nucleotide sequence ID" value="NZ_JBBEWC010000008.1"/>
</dbReference>
<dbReference type="Pfam" id="PF00756">
    <property type="entry name" value="Esterase"/>
    <property type="match status" value="1"/>
</dbReference>
<accession>A0ABW5JBF7</accession>
<keyword evidence="1" id="KW-0472">Membrane</keyword>
<reference evidence="3" key="1">
    <citation type="journal article" date="2019" name="Int. J. Syst. Evol. Microbiol.">
        <title>The Global Catalogue of Microorganisms (GCM) 10K type strain sequencing project: providing services to taxonomists for standard genome sequencing and annotation.</title>
        <authorList>
            <consortium name="The Broad Institute Genomics Platform"/>
            <consortium name="The Broad Institute Genome Sequencing Center for Infectious Disease"/>
            <person name="Wu L."/>
            <person name="Ma J."/>
        </authorList>
    </citation>
    <scope>NUCLEOTIDE SEQUENCE [LARGE SCALE GENOMIC DNA]</scope>
    <source>
        <strain evidence="3">KCTC 52344</strain>
    </source>
</reference>
<name>A0ABW5JBF7_9BACT</name>
<dbReference type="PANTHER" id="PTHR48098:SF1">
    <property type="entry name" value="DIACYLGLYCEROL ACYLTRANSFERASE_MYCOLYLTRANSFERASE AG85A"/>
    <property type="match status" value="1"/>
</dbReference>